<evidence type="ECO:0000313" key="6">
    <source>
        <dbReference type="Proteomes" id="UP000315369"/>
    </source>
</evidence>
<comment type="caution">
    <text evidence="5">The sequence shown here is derived from an EMBL/GenBank/DDBJ whole genome shotgun (WGS) entry which is preliminary data.</text>
</comment>
<gene>
    <name evidence="5" type="ORF">FJV41_40570</name>
</gene>
<feature type="chain" id="PRO_5021905019" description="Lipoprotein" evidence="4">
    <location>
        <begin position="25"/>
        <end position="488"/>
    </location>
</feature>
<dbReference type="GO" id="GO:0006508">
    <property type="term" value="P:proteolysis"/>
    <property type="evidence" value="ECO:0007669"/>
    <property type="project" value="UniProtKB-KW"/>
</dbReference>
<evidence type="ECO:0000256" key="4">
    <source>
        <dbReference type="SAM" id="SignalP"/>
    </source>
</evidence>
<dbReference type="PANTHER" id="PTHR11010">
    <property type="entry name" value="PROTEASE S28 PRO-X CARBOXYPEPTIDASE-RELATED"/>
    <property type="match status" value="1"/>
</dbReference>
<evidence type="ECO:0000256" key="3">
    <source>
        <dbReference type="ARBA" id="ARBA00022801"/>
    </source>
</evidence>
<dbReference type="GO" id="GO:0008239">
    <property type="term" value="F:dipeptidyl-peptidase activity"/>
    <property type="evidence" value="ECO:0007669"/>
    <property type="project" value="TreeGrafter"/>
</dbReference>
<evidence type="ECO:0008006" key="7">
    <source>
        <dbReference type="Google" id="ProtNLM"/>
    </source>
</evidence>
<dbReference type="PANTHER" id="PTHR11010:SF38">
    <property type="entry name" value="LYSOSOMAL PRO-X CARBOXYPEPTIDASE"/>
    <property type="match status" value="1"/>
</dbReference>
<keyword evidence="6" id="KW-1185">Reference proteome</keyword>
<dbReference type="Gene3D" id="3.40.50.1820">
    <property type="entry name" value="alpha/beta hydrolase"/>
    <property type="match status" value="1"/>
</dbReference>
<name>A0A540WMG8_9BACT</name>
<dbReference type="Pfam" id="PF05576">
    <property type="entry name" value="Peptidase_S37"/>
    <property type="match status" value="1"/>
</dbReference>
<keyword evidence="3" id="KW-0378">Hydrolase</keyword>
<dbReference type="AlphaFoldDB" id="A0A540WMG8"/>
<evidence type="ECO:0000256" key="1">
    <source>
        <dbReference type="ARBA" id="ARBA00022670"/>
    </source>
</evidence>
<protein>
    <recommendedName>
        <fullName evidence="7">Lipoprotein</fullName>
    </recommendedName>
</protein>
<proteinExistence type="predicted"/>
<dbReference type="OrthoDB" id="3979391at2"/>
<accession>A0A540WMG8</accession>
<evidence type="ECO:0000313" key="5">
    <source>
        <dbReference type="EMBL" id="TQF10219.1"/>
    </source>
</evidence>
<dbReference type="InterPro" id="IPR008761">
    <property type="entry name" value="Peptidase_S37"/>
</dbReference>
<reference evidence="5 6" key="1">
    <citation type="submission" date="2019-06" db="EMBL/GenBank/DDBJ databases">
        <authorList>
            <person name="Livingstone P."/>
            <person name="Whitworth D."/>
        </authorList>
    </citation>
    <scope>NUCLEOTIDE SEQUENCE [LARGE SCALE GENOMIC DNA]</scope>
    <source>
        <strain evidence="5 6">AM401</strain>
    </source>
</reference>
<dbReference type="InterPro" id="IPR029058">
    <property type="entry name" value="AB_hydrolase_fold"/>
</dbReference>
<feature type="signal peptide" evidence="4">
    <location>
        <begin position="1"/>
        <end position="24"/>
    </location>
</feature>
<keyword evidence="1" id="KW-0645">Protease</keyword>
<keyword evidence="2 4" id="KW-0732">Signal</keyword>
<dbReference type="Proteomes" id="UP000315369">
    <property type="component" value="Unassembled WGS sequence"/>
</dbReference>
<sequence length="488" mass="54678">MNPSRGTGIFRGVCLLVAAMLMQACGGSSVEESDPSSARSVQAAGVMKSGLDSEDIYTRLLSVPGLTVVSEQVSPFPGTRFFQFYFEQLADHRNPNGERFQLRGTLLHRSVAAPVVLYSGGYGLNSRPFQYEPTALLGANQLSLEHRFFGPSRPASNDWTLLNIRQAAGDYHRIIQAFKPLYTGHWLTTGGSKGGMAAVYHRYFYPDDVDATVAYVAPNMHGLDDGRFVRFLDQVGDEDCRERLRAFQQDALARREELLPFVEELTTSTGATFELIGLDRTLEFAVVEMPFYFWQYANASVCEFIPAPGAPAEAVFAFLDAVVDVSGSYGDADLDYYAAYYYQSATELGWTGYPTRHLRRLLRYPREDVPTAYLSFPVEERFDHGLMRRVEHWVRREGERMLFLYGDNDPWSAGAFEVRERNDSLRFDVPDSNHANARITRLPEAERTRALSRLYTWMGVTPPAVGAQGLATEAAGDVAPLVEERSRL</sequence>
<dbReference type="SUPFAM" id="SSF53474">
    <property type="entry name" value="alpha/beta-Hydrolases"/>
    <property type="match status" value="1"/>
</dbReference>
<dbReference type="EMBL" id="VIFM01000271">
    <property type="protein sequence ID" value="TQF10219.1"/>
    <property type="molecule type" value="Genomic_DNA"/>
</dbReference>
<dbReference type="PROSITE" id="PS51257">
    <property type="entry name" value="PROKAR_LIPOPROTEIN"/>
    <property type="match status" value="1"/>
</dbReference>
<evidence type="ECO:0000256" key="2">
    <source>
        <dbReference type="ARBA" id="ARBA00022729"/>
    </source>
</evidence>
<organism evidence="5 6">
    <name type="scientific">Myxococcus llanfairpwllgwyngyllgogerychwyrndrobwllllantysiliogogogochensis</name>
    <dbReference type="NCBI Taxonomy" id="2590453"/>
    <lineage>
        <taxon>Bacteria</taxon>
        <taxon>Pseudomonadati</taxon>
        <taxon>Myxococcota</taxon>
        <taxon>Myxococcia</taxon>
        <taxon>Myxococcales</taxon>
        <taxon>Cystobacterineae</taxon>
        <taxon>Myxococcaceae</taxon>
        <taxon>Myxococcus</taxon>
    </lineage>
</organism>